<organism evidence="2 3">
    <name type="scientific">Thermomicrobium roseum (strain ATCC 27502 / DSM 5159 / P-2)</name>
    <dbReference type="NCBI Taxonomy" id="309801"/>
    <lineage>
        <taxon>Bacteria</taxon>
        <taxon>Pseudomonadati</taxon>
        <taxon>Thermomicrobiota</taxon>
        <taxon>Thermomicrobia</taxon>
        <taxon>Thermomicrobiales</taxon>
        <taxon>Thermomicrobiaceae</taxon>
        <taxon>Thermomicrobium</taxon>
    </lineage>
</organism>
<keyword evidence="3" id="KW-1185">Reference proteome</keyword>
<evidence type="ECO:0000256" key="1">
    <source>
        <dbReference type="SAM" id="MobiDB-lite"/>
    </source>
</evidence>
<gene>
    <name evidence="2" type="ordered locus">trd_A0368</name>
</gene>
<dbReference type="AlphaFoldDB" id="B9L3K4"/>
<reference evidence="2 3" key="1">
    <citation type="journal article" date="2009" name="PLoS ONE">
        <title>Complete genome sequence of the aerobic CO-oxidizing thermophile Thermomicrobium roseum.</title>
        <authorList>
            <person name="Wu D."/>
            <person name="Raymond J."/>
            <person name="Wu M."/>
            <person name="Chatterji S."/>
            <person name="Ren Q."/>
            <person name="Graham J.E."/>
            <person name="Bryant D.A."/>
            <person name="Robb F."/>
            <person name="Colman A."/>
            <person name="Tallon L.J."/>
            <person name="Badger J.H."/>
            <person name="Madupu R."/>
            <person name="Ward N.L."/>
            <person name="Eisen J.A."/>
        </authorList>
    </citation>
    <scope>NUCLEOTIDE SEQUENCE [LARGE SCALE GENOMIC DNA]</scope>
    <source>
        <strain evidence="3">ATCC 27502 / DSM 5159 / P-2</strain>
        <plasmid evidence="2">unnamed</plasmid>
    </source>
</reference>
<proteinExistence type="predicted"/>
<dbReference type="HOGENOM" id="CLU_2703644_0_0_0"/>
<dbReference type="EMBL" id="CP001276">
    <property type="protein sequence ID" value="ACM07276.1"/>
    <property type="molecule type" value="Genomic_DNA"/>
</dbReference>
<geneLocation type="plasmid" evidence="3">
    <name>Tros</name>
</geneLocation>
<feature type="region of interest" description="Disordered" evidence="1">
    <location>
        <begin position="1"/>
        <end position="29"/>
    </location>
</feature>
<keyword evidence="2" id="KW-0614">Plasmid</keyword>
<protein>
    <submittedName>
        <fullName evidence="2">Uncharacterized protein</fullName>
    </submittedName>
</protein>
<dbReference type="RefSeq" id="WP_012643263.1">
    <property type="nucleotide sequence ID" value="NC_011961.1"/>
</dbReference>
<dbReference type="KEGG" id="tro:trd_A0368"/>
<accession>B9L3K4</accession>
<evidence type="ECO:0000313" key="2">
    <source>
        <dbReference type="EMBL" id="ACM07276.1"/>
    </source>
</evidence>
<feature type="compositionally biased region" description="Basic residues" evidence="1">
    <location>
        <begin position="8"/>
        <end position="29"/>
    </location>
</feature>
<dbReference type="Proteomes" id="UP000000447">
    <property type="component" value="Plasmid unnamed"/>
</dbReference>
<name>B9L3K4_THERP</name>
<evidence type="ECO:0000313" key="3">
    <source>
        <dbReference type="Proteomes" id="UP000000447"/>
    </source>
</evidence>
<sequence>MAVESMVKKLKRQAAKRVNQRLKQPKHSVPHRYPFKYRQTSRGRVPLTDEDALAMIRWRAARRARKTQAEQKV</sequence>